<protein>
    <recommendedName>
        <fullName evidence="4">Gp130</fullName>
    </recommendedName>
</protein>
<reference evidence="2 3" key="1">
    <citation type="submission" date="2010-03" db="EMBL/GenBank/DDBJ databases">
        <title>The Genome Sequence of Cyanophage S-SSM4.</title>
        <authorList>
            <consortium name="The Broad Institute Genome Sequencing Platform"/>
            <person name="Henn M.R."/>
            <person name="Sullivan M.S."/>
            <person name="Osburne M.S."/>
            <person name="Levin J."/>
            <person name="Malboeuf C."/>
            <person name="Casali M."/>
            <person name="Russ C."/>
            <person name="Lennon N."/>
            <person name="Erlich R."/>
            <person name="Young S.K."/>
            <person name="Koehrsen M."/>
            <person name="Yandava C."/>
            <person name="Zeng Q."/>
            <person name="Alvarado L."/>
            <person name="Anderson S."/>
            <person name="Berlin A."/>
            <person name="Borenstein D."/>
            <person name="Chen Z."/>
            <person name="Engels R."/>
            <person name="Freedman E."/>
            <person name="Gellesch M."/>
            <person name="Goldberg J."/>
            <person name="Green L."/>
            <person name="Griggs A."/>
            <person name="Gujja S."/>
            <person name="Heiman D."/>
            <person name="Hepburn T."/>
            <person name="Howarth C."/>
            <person name="Jen D."/>
            <person name="Larson L."/>
            <person name="Lewis B."/>
            <person name="Mehta T."/>
            <person name="Park D."/>
            <person name="Pearson M."/>
            <person name="Roberts A."/>
            <person name="Ryan E."/>
            <person name="Saif S."/>
            <person name="Shea T."/>
            <person name="Shenoy N."/>
            <person name="Sisk P."/>
            <person name="Stolte C."/>
            <person name="Sykes S."/>
            <person name="Walk T."/>
            <person name="White J."/>
            <person name="Yu Q."/>
            <person name="Coleman M.L."/>
            <person name="Huang K.H."/>
            <person name="Weigele P.R."/>
            <person name="DeFrancesco A.S."/>
            <person name="Kern S.E."/>
            <person name="Thompson L.R."/>
            <person name="Fu R."/>
            <person name="Hombeck B."/>
            <person name="Chisholm S.W."/>
            <person name="Haas B."/>
            <person name="Nusbaum C."/>
            <person name="Galagan J."/>
            <person name="Birren B."/>
        </authorList>
    </citation>
    <scope>NUCLEOTIDE SEQUENCE [LARGE SCALE GENOMIC DNA]</scope>
    <source>
        <strain evidence="2 3">S-SSM4</strain>
    </source>
</reference>
<sequence>MASDIANDIVNKVFADDKSGAIDAIQQALNAKSYEDIQAKKVEFAQQWGFDPAKTGQAVADELTDQLPDNTDIPDTADTAVAMAQAEQEDSEPVDQVTTEPEETTDETNQ</sequence>
<evidence type="ECO:0000313" key="3">
    <source>
        <dbReference type="Proteomes" id="UP000203282"/>
    </source>
</evidence>
<proteinExistence type="predicted"/>
<feature type="region of interest" description="Disordered" evidence="1">
    <location>
        <begin position="82"/>
        <end position="110"/>
    </location>
</feature>
<dbReference type="RefSeq" id="YP_007677273.1">
    <property type="nucleotide sequence ID" value="NC_020875.1"/>
</dbReference>
<dbReference type="KEGG" id="vg:15013506"/>
<dbReference type="InterPro" id="IPR055640">
    <property type="entry name" value="DUF7216"/>
</dbReference>
<dbReference type="GeneID" id="15013506"/>
<dbReference type="OrthoDB" id="23479at10239"/>
<gene>
    <name evidence="2" type="ORF">CYXG_00084</name>
</gene>
<feature type="compositionally biased region" description="Acidic residues" evidence="1">
    <location>
        <begin position="100"/>
        <end position="110"/>
    </location>
</feature>
<organism evidence="2 3">
    <name type="scientific">Synechococcus phage S-SSM4</name>
    <dbReference type="NCBI Taxonomy" id="536466"/>
    <lineage>
        <taxon>Viruses</taxon>
        <taxon>Duplodnaviria</taxon>
        <taxon>Heunggongvirae</taxon>
        <taxon>Uroviricota</taxon>
        <taxon>Caudoviricetes</taxon>
        <taxon>Pantevenvirales</taxon>
        <taxon>Kyanoviridae</taxon>
        <taxon>Greenvirus</taxon>
        <taxon>Greenvirus ssm4</taxon>
    </lineage>
</organism>
<evidence type="ECO:0000313" key="2">
    <source>
        <dbReference type="EMBL" id="AGG54148.1"/>
    </source>
</evidence>
<keyword evidence="3" id="KW-1185">Reference proteome</keyword>
<name>M1U2J0_9CAUD</name>
<evidence type="ECO:0000256" key="1">
    <source>
        <dbReference type="SAM" id="MobiDB-lite"/>
    </source>
</evidence>
<dbReference type="Proteomes" id="UP000203282">
    <property type="component" value="Segment"/>
</dbReference>
<dbReference type="Pfam" id="PF23853">
    <property type="entry name" value="DUF7216"/>
    <property type="match status" value="1"/>
</dbReference>
<evidence type="ECO:0008006" key="4">
    <source>
        <dbReference type="Google" id="ProtNLM"/>
    </source>
</evidence>
<dbReference type="EMBL" id="HQ316583">
    <property type="protein sequence ID" value="AGG54148.1"/>
    <property type="molecule type" value="Genomic_DNA"/>
</dbReference>
<accession>M1U2J0</accession>